<protein>
    <submittedName>
        <fullName evidence="1">DUF2961 domain-containing protein</fullName>
    </submittedName>
</protein>
<organism evidence="1 2">
    <name type="scientific">Luteolibacter soli</name>
    <dbReference type="NCBI Taxonomy" id="3135280"/>
    <lineage>
        <taxon>Bacteria</taxon>
        <taxon>Pseudomonadati</taxon>
        <taxon>Verrucomicrobiota</taxon>
        <taxon>Verrucomicrobiia</taxon>
        <taxon>Verrucomicrobiales</taxon>
        <taxon>Verrucomicrobiaceae</taxon>
        <taxon>Luteolibacter</taxon>
    </lineage>
</organism>
<accession>A0ABU9ATL8</accession>
<proteinExistence type="predicted"/>
<evidence type="ECO:0000313" key="2">
    <source>
        <dbReference type="Proteomes" id="UP001371305"/>
    </source>
</evidence>
<dbReference type="CDD" id="cd02795">
    <property type="entry name" value="CBM6-CBM35-CBM36_like"/>
    <property type="match status" value="1"/>
</dbReference>
<keyword evidence="2" id="KW-1185">Reference proteome</keyword>
<dbReference type="Gene3D" id="2.60.120.260">
    <property type="entry name" value="Galactose-binding domain-like"/>
    <property type="match status" value="1"/>
</dbReference>
<gene>
    <name evidence="1" type="ORF">WKV53_11375</name>
</gene>
<comment type="caution">
    <text evidence="1">The sequence shown here is derived from an EMBL/GenBank/DDBJ whole genome shotgun (WGS) entry which is preliminary data.</text>
</comment>
<name>A0ABU9ATL8_9BACT</name>
<evidence type="ECO:0000313" key="1">
    <source>
        <dbReference type="EMBL" id="MEK7951104.1"/>
    </source>
</evidence>
<dbReference type="Gene3D" id="2.60.120.1390">
    <property type="match status" value="3"/>
</dbReference>
<dbReference type="Proteomes" id="UP001371305">
    <property type="component" value="Unassembled WGS sequence"/>
</dbReference>
<reference evidence="1 2" key="1">
    <citation type="submission" date="2024-04" db="EMBL/GenBank/DDBJ databases">
        <title>Luteolibacter sp. isolated from soil.</title>
        <authorList>
            <person name="An J."/>
        </authorList>
    </citation>
    <scope>NUCLEOTIDE SEQUENCE [LARGE SCALE GENOMIC DNA]</scope>
    <source>
        <strain evidence="1 2">Y139</strain>
    </source>
</reference>
<dbReference type="EMBL" id="JBBUKT010000004">
    <property type="protein sequence ID" value="MEK7951104.1"/>
    <property type="molecule type" value="Genomic_DNA"/>
</dbReference>
<dbReference type="RefSeq" id="WP_341404707.1">
    <property type="nucleotide sequence ID" value="NZ_JBBUKT010000004.1"/>
</dbReference>
<sequence length="699" mass="76810">MIAFRPFSALLMVGLVASSRAETLSYGQVVDRLTSLERLASPVILGERTGASTSHDRGSAYDAASGTYRNWSANDDGLGFIRKEGSDQVMVDLEGPGVLWRVWSAKPEQGHIRIFLDGSTTPVVDKSFRSFSDDLEKEYPGLAMTLSRGRNEFVPIPFAKSCKVVMSEGWGAYFHATHTQFSKDTKVETFAGFTPEVAAVLKKASEAWSKTGSSPYSGEKASKKVETLEIAPGKTREITRAGAGALRVLKVKPLGLPDDHIKQEDILRELTLSISWDGEKKPSVWAPLGDFFATSPGMNSFETRPMGCVDGEFYSYFYMPFSDGMRLVIGNDGDASRKVAIELETVSVDAAVAGKSLRFRAAWHGDDFTGLDSKRFVYKRGDRWPDWPLLVVNGRGRYVGMSEHVWKFGGWWGEGDEKFFVDGEAFPSTIGTGSEDYIGYAWAADPPFITFNSPSASVSRINPDAQQDTSVCRFHLCDDVPFEKGFQGFMEVMPNRDCRPAIYEACVYWYGDSSSANPYAAVPIAQRRHLRPSREMSHVLPSTFEIIKPGPGLIEGESMNVLRTGSGRHWVQDMGGFPDGTWSGDAHLIWTEGKAGDEIEIEFPVGKSGRQELVVAFSKAPDYGVFTISVDGQPLGKEFDFFDDKVTSTGEISLGDFNLTAGKHVLTAKAVGRNPKSRPGATGAHVFGLDYVRIKEAKQ</sequence>
<dbReference type="Pfam" id="PF11175">
    <property type="entry name" value="DUF2961"/>
    <property type="match status" value="1"/>
</dbReference>
<dbReference type="InterPro" id="IPR021345">
    <property type="entry name" value="DUF2961"/>
</dbReference>